<dbReference type="AlphaFoldDB" id="A0A0H2RD23"/>
<dbReference type="Proteomes" id="UP000053477">
    <property type="component" value="Unassembled WGS sequence"/>
</dbReference>
<accession>A0A0H2RD23</accession>
<organism evidence="1 2">
    <name type="scientific">Schizopora paradoxa</name>
    <dbReference type="NCBI Taxonomy" id="27342"/>
    <lineage>
        <taxon>Eukaryota</taxon>
        <taxon>Fungi</taxon>
        <taxon>Dikarya</taxon>
        <taxon>Basidiomycota</taxon>
        <taxon>Agaricomycotina</taxon>
        <taxon>Agaricomycetes</taxon>
        <taxon>Hymenochaetales</taxon>
        <taxon>Schizoporaceae</taxon>
        <taxon>Schizopora</taxon>
    </lineage>
</organism>
<evidence type="ECO:0000313" key="2">
    <source>
        <dbReference type="Proteomes" id="UP000053477"/>
    </source>
</evidence>
<protein>
    <submittedName>
        <fullName evidence="1">Uncharacterized protein</fullName>
    </submittedName>
</protein>
<name>A0A0H2RD23_9AGAM</name>
<proteinExistence type="predicted"/>
<sequence>MRRHFRHHVIRHSEHYSSTVSSAMAQSKPVDDIERTHWRGDKQLDWKRKLESTYPETSIHELVWYYTRRIEANSFLRKDVFVDLQAAVTKVTCPDSEVFYISDSLDPATLAGIIDARPSKGLDCLIHHIRFRGWDDESLPKDTPIIMWPTDVDIAPDKIKQTATVSVRSRIFYKDLQHLQLEDIRTKSVYCMKIRYELKDLEDVISILKVEYVEEEFEIVKPGELTFKFATVPGMRTPRCPLLELRVKKQSRDSATERSER</sequence>
<gene>
    <name evidence="1" type="ORF">SCHPADRAFT_568119</name>
</gene>
<evidence type="ECO:0000313" key="1">
    <source>
        <dbReference type="EMBL" id="KLO09397.1"/>
    </source>
</evidence>
<dbReference type="EMBL" id="KQ086057">
    <property type="protein sequence ID" value="KLO09397.1"/>
    <property type="molecule type" value="Genomic_DNA"/>
</dbReference>
<keyword evidence="2" id="KW-1185">Reference proteome</keyword>
<dbReference type="InParanoid" id="A0A0H2RD23"/>
<reference evidence="1 2" key="1">
    <citation type="submission" date="2015-04" db="EMBL/GenBank/DDBJ databases">
        <title>Complete genome sequence of Schizopora paradoxa KUC8140, a cosmopolitan wood degrader in East Asia.</title>
        <authorList>
            <consortium name="DOE Joint Genome Institute"/>
            <person name="Min B."/>
            <person name="Park H."/>
            <person name="Jang Y."/>
            <person name="Kim J.-J."/>
            <person name="Kim K.H."/>
            <person name="Pangilinan J."/>
            <person name="Lipzen A."/>
            <person name="Riley R."/>
            <person name="Grigoriev I.V."/>
            <person name="Spatafora J.W."/>
            <person name="Choi I.-G."/>
        </authorList>
    </citation>
    <scope>NUCLEOTIDE SEQUENCE [LARGE SCALE GENOMIC DNA]</scope>
    <source>
        <strain evidence="1 2">KUC8140</strain>
    </source>
</reference>